<dbReference type="PANTHER" id="PTHR23240">
    <property type="entry name" value="DNA CROSS-LINK REPAIR PROTEIN PSO2/SNM1-RELATED"/>
    <property type="match status" value="1"/>
</dbReference>
<evidence type="ECO:0000256" key="7">
    <source>
        <dbReference type="ARBA" id="ARBA00022839"/>
    </source>
</evidence>
<dbReference type="GO" id="GO:0004519">
    <property type="term" value="F:endonuclease activity"/>
    <property type="evidence" value="ECO:0007669"/>
    <property type="project" value="UniProtKB-KW"/>
</dbReference>
<evidence type="ECO:0000256" key="10">
    <source>
        <dbReference type="ARBA" id="ARBA00023242"/>
    </source>
</evidence>
<proteinExistence type="inferred from homology"/>
<evidence type="ECO:0000313" key="16">
    <source>
        <dbReference type="Proteomes" id="UP000254866"/>
    </source>
</evidence>
<dbReference type="Pfam" id="PF23023">
    <property type="entry name" value="Anti-Pycsar_Apyc1"/>
    <property type="match status" value="1"/>
</dbReference>
<gene>
    <name evidence="15" type="ORF">BP5553_02371</name>
</gene>
<dbReference type="OrthoDB" id="5561659at2759"/>
<evidence type="ECO:0000256" key="3">
    <source>
        <dbReference type="ARBA" id="ARBA00022722"/>
    </source>
</evidence>
<dbReference type="GeneID" id="43595220"/>
<keyword evidence="6" id="KW-0378">Hydrolase</keyword>
<dbReference type="GO" id="GO:0006303">
    <property type="term" value="P:double-strand break repair via nonhomologous end joining"/>
    <property type="evidence" value="ECO:0007669"/>
    <property type="project" value="TreeGrafter"/>
</dbReference>
<keyword evidence="9" id="KW-0234">DNA repair</keyword>
<dbReference type="Proteomes" id="UP000254866">
    <property type="component" value="Unassembled WGS sequence"/>
</dbReference>
<keyword evidence="8" id="KW-0233">DNA recombination</keyword>
<dbReference type="InterPro" id="IPR001279">
    <property type="entry name" value="Metallo-B-lactamas"/>
</dbReference>
<evidence type="ECO:0000256" key="12">
    <source>
        <dbReference type="ARBA" id="ARBA00042677"/>
    </source>
</evidence>
<evidence type="ECO:0000313" key="15">
    <source>
        <dbReference type="EMBL" id="RDL42392.1"/>
    </source>
</evidence>
<dbReference type="InterPro" id="IPR036866">
    <property type="entry name" value="RibonucZ/Hydroxyglut_hydro"/>
</dbReference>
<dbReference type="RefSeq" id="XP_031875048.1">
    <property type="nucleotide sequence ID" value="XM_032010994.1"/>
</dbReference>
<evidence type="ECO:0000256" key="1">
    <source>
        <dbReference type="ARBA" id="ARBA00004123"/>
    </source>
</evidence>
<dbReference type="Pfam" id="PF07522">
    <property type="entry name" value="DRMBL"/>
    <property type="match status" value="1"/>
</dbReference>
<dbReference type="SUPFAM" id="SSF56281">
    <property type="entry name" value="Metallo-hydrolase/oxidoreductase"/>
    <property type="match status" value="1"/>
</dbReference>
<dbReference type="GO" id="GO:0005634">
    <property type="term" value="C:nucleus"/>
    <property type="evidence" value="ECO:0007669"/>
    <property type="project" value="UniProtKB-SubCell"/>
</dbReference>
<keyword evidence="4" id="KW-0255">Endonuclease</keyword>
<dbReference type="GO" id="GO:0003684">
    <property type="term" value="F:damaged DNA binding"/>
    <property type="evidence" value="ECO:0007669"/>
    <property type="project" value="TreeGrafter"/>
</dbReference>
<evidence type="ECO:0000256" key="8">
    <source>
        <dbReference type="ARBA" id="ARBA00023172"/>
    </source>
</evidence>
<reference evidence="15 16" key="1">
    <citation type="journal article" date="2018" name="IMA Fungus">
        <title>IMA Genome-F 9: Draft genome sequence of Annulohypoxylon stygium, Aspergillus mulundensis, Berkeleyomyces basicola (syn. Thielaviopsis basicola), Ceratocystis smalleyi, two Cercospora beticola strains, Coleophoma cylindrospora, Fusarium fracticaudum, Phialophora cf. hyalina, and Morchella septimelata.</title>
        <authorList>
            <person name="Wingfield B.D."/>
            <person name="Bills G.F."/>
            <person name="Dong Y."/>
            <person name="Huang W."/>
            <person name="Nel W.J."/>
            <person name="Swalarsk-Parry B.S."/>
            <person name="Vaghefi N."/>
            <person name="Wilken P.M."/>
            <person name="An Z."/>
            <person name="de Beer Z.W."/>
            <person name="De Vos L."/>
            <person name="Chen L."/>
            <person name="Duong T.A."/>
            <person name="Gao Y."/>
            <person name="Hammerbacher A."/>
            <person name="Kikkert J.R."/>
            <person name="Li Y."/>
            <person name="Li H."/>
            <person name="Li K."/>
            <person name="Li Q."/>
            <person name="Liu X."/>
            <person name="Ma X."/>
            <person name="Naidoo K."/>
            <person name="Pethybridge S.J."/>
            <person name="Sun J."/>
            <person name="Steenkamp E.T."/>
            <person name="van der Nest M.A."/>
            <person name="van Wyk S."/>
            <person name="Wingfield M.J."/>
            <person name="Xiong C."/>
            <person name="Yue Q."/>
            <person name="Zhang X."/>
        </authorList>
    </citation>
    <scope>NUCLEOTIDE SEQUENCE [LARGE SCALE GENOMIC DNA]</scope>
    <source>
        <strain evidence="15 16">BP 5553</strain>
    </source>
</reference>
<dbReference type="GO" id="GO:0036297">
    <property type="term" value="P:interstrand cross-link repair"/>
    <property type="evidence" value="ECO:0007669"/>
    <property type="project" value="TreeGrafter"/>
</dbReference>
<feature type="compositionally biased region" description="Low complexity" evidence="13">
    <location>
        <begin position="557"/>
        <end position="566"/>
    </location>
</feature>
<feature type="region of interest" description="Disordered" evidence="13">
    <location>
        <begin position="551"/>
        <end position="579"/>
    </location>
</feature>
<dbReference type="GO" id="GO:0000723">
    <property type="term" value="P:telomere maintenance"/>
    <property type="evidence" value="ECO:0007669"/>
    <property type="project" value="TreeGrafter"/>
</dbReference>
<name>A0A370U3P7_9HELO</name>
<evidence type="ECO:0000256" key="9">
    <source>
        <dbReference type="ARBA" id="ARBA00023204"/>
    </source>
</evidence>
<feature type="compositionally biased region" description="Polar residues" evidence="13">
    <location>
        <begin position="597"/>
        <end position="612"/>
    </location>
</feature>
<evidence type="ECO:0000256" key="11">
    <source>
        <dbReference type="ARBA" id="ARBA00039759"/>
    </source>
</evidence>
<evidence type="ECO:0000256" key="2">
    <source>
        <dbReference type="ARBA" id="ARBA00010304"/>
    </source>
</evidence>
<protein>
    <recommendedName>
        <fullName evidence="11">Protein artemis</fullName>
    </recommendedName>
    <alternativeName>
        <fullName evidence="12">DNA cross-link repair 1C protein</fullName>
    </alternativeName>
</protein>
<feature type="region of interest" description="Disordered" evidence="13">
    <location>
        <begin position="755"/>
        <end position="776"/>
    </location>
</feature>
<keyword evidence="7" id="KW-0269">Exonuclease</keyword>
<dbReference type="AlphaFoldDB" id="A0A370U3P7"/>
<accession>A0A370U3P7</accession>
<comment type="similarity">
    <text evidence="2">Belongs to the DNA repair metallo-beta-lactamase (DRMBL) family.</text>
</comment>
<feature type="domain" description="Metallo-beta-lactamase" evidence="14">
    <location>
        <begin position="5"/>
        <end position="187"/>
    </location>
</feature>
<dbReference type="InterPro" id="IPR011084">
    <property type="entry name" value="DRMBL"/>
</dbReference>
<comment type="caution">
    <text evidence="15">The sequence shown here is derived from an EMBL/GenBank/DDBJ whole genome shotgun (WGS) entry which is preliminary data.</text>
</comment>
<feature type="region of interest" description="Disordered" evidence="13">
    <location>
        <begin position="597"/>
        <end position="618"/>
    </location>
</feature>
<keyword evidence="16" id="KW-1185">Reference proteome</keyword>
<dbReference type="GO" id="GO:0035312">
    <property type="term" value="F:5'-3' DNA exonuclease activity"/>
    <property type="evidence" value="ECO:0007669"/>
    <property type="project" value="TreeGrafter"/>
</dbReference>
<evidence type="ECO:0000256" key="13">
    <source>
        <dbReference type="SAM" id="MobiDB-lite"/>
    </source>
</evidence>
<keyword evidence="3" id="KW-0540">Nuclease</keyword>
<dbReference type="Gene3D" id="3.60.15.10">
    <property type="entry name" value="Ribonuclease Z/Hydroxyacylglutathione hydrolase-like"/>
    <property type="match status" value="1"/>
</dbReference>
<dbReference type="GO" id="GO:0006310">
    <property type="term" value="P:DNA recombination"/>
    <property type="evidence" value="ECO:0007669"/>
    <property type="project" value="UniProtKB-KW"/>
</dbReference>
<evidence type="ECO:0000256" key="6">
    <source>
        <dbReference type="ARBA" id="ARBA00022801"/>
    </source>
</evidence>
<dbReference type="STRING" id="2656787.A0A370U3P7"/>
<evidence type="ECO:0000256" key="4">
    <source>
        <dbReference type="ARBA" id="ARBA00022759"/>
    </source>
</evidence>
<evidence type="ECO:0000256" key="5">
    <source>
        <dbReference type="ARBA" id="ARBA00022763"/>
    </source>
</evidence>
<keyword evidence="10" id="KW-0539">Nucleus</keyword>
<evidence type="ECO:0000259" key="14">
    <source>
        <dbReference type="SMART" id="SM00849"/>
    </source>
</evidence>
<dbReference type="SMART" id="SM00849">
    <property type="entry name" value="Lactamase_B"/>
    <property type="match status" value="1"/>
</dbReference>
<comment type="subcellular location">
    <subcellularLocation>
        <location evidence="1">Nucleus</location>
    </subcellularLocation>
</comment>
<organism evidence="15 16">
    <name type="scientific">Venustampulla echinocandica</name>
    <dbReference type="NCBI Taxonomy" id="2656787"/>
    <lineage>
        <taxon>Eukaryota</taxon>
        <taxon>Fungi</taxon>
        <taxon>Dikarya</taxon>
        <taxon>Ascomycota</taxon>
        <taxon>Pezizomycotina</taxon>
        <taxon>Leotiomycetes</taxon>
        <taxon>Helotiales</taxon>
        <taxon>Pleuroascaceae</taxon>
        <taxon>Venustampulla</taxon>
    </lineage>
</organism>
<keyword evidence="5" id="KW-0227">DNA damage</keyword>
<dbReference type="PANTHER" id="PTHR23240:SF8">
    <property type="entry name" value="PROTEIN ARTEMIS"/>
    <property type="match status" value="1"/>
</dbReference>
<dbReference type="EMBL" id="NPIC01000001">
    <property type="protein sequence ID" value="RDL42392.1"/>
    <property type="molecule type" value="Genomic_DNA"/>
</dbReference>
<sequence>MSTFGGVMVEFPDIRVDYFRQIPNRRPPLACFLSHVHSDHLAGLENFKSPFIYCSTATRELLLRLERYPHRLNFALGILESRKQQYKHLKNLLKPIPLETPTRIELNPGNEIQVTLFDANHCTGAVMFLFEDNDRAVLYTGDIRSEPWFVNSLTRNPLLIEYTTGLKTLDCIYLDTSNLDDKVFPTKADGLKELLQKVSEYPKDVTFYFSAWTFGYEEVWMALCRALKSQIHVDKYKMKLYQSIGGDALDASPCGTFLPHDGPVLAGYKCGNTPQPGCLTTDQSARIHSCEKGMKCSAINDKTIWIRPIVTRSKNKTEIAEVGVGGGGGDLTQRPELELDNDSILDQLLNLFKAIEDPIVADIKNMLLTGLRSKGRAISLDDMGLGNEEDELSLVDLAKVIVKSVSEKRHSTLAHAIDENGRDHTLPRVITFPYSRHSSYPELCSLVKVFRPKDVYPCTVDEDNWHEGLSIRSLFGRECSATIFRHDLEMQGIQAKRAAQLISQQTYIPESLQSSWPDDSASASLSSHCQNLRRKAISDGLTGGRLKRSRLELDGFSSSQPESESAPAKELENATPVGPVGQLPIAPASLWNPSSHANNVNSTTIDDNGVNVSSRPSSRAAFSAFRNDDGTEIEYGSPALSWDHDYMDNGTFFDAMDEVLRCRLCGYELWSNAIGFCTGCQSGQSGIPYFEIQEPDAHAPPHLELNGFLEDGLEDDDAHGQELFASYLDCHSSAYDSQDESADFAECYEVNSFIDDGPQVDAEDDEGSSSDGESIYKEKYPILESAHEKLARDHLKLNQQYNDIGSKYDDLQSKLLGSDYPSNSELDELDGLDELDEDGMHVVDVTIHQPVLTEVVVLSQAQDESLGSPIHGDQIQKAIEAAEEVDWAKTTLVSAQNNHTRAEVEL</sequence>